<dbReference type="Pfam" id="PF13505">
    <property type="entry name" value="OMP_b-brl"/>
    <property type="match status" value="1"/>
</dbReference>
<dbReference type="RefSeq" id="WP_155091788.1">
    <property type="nucleotide sequence ID" value="NZ_CP102754.1"/>
</dbReference>
<sequence>MKKLVLSVMSVVALGMAANAQEVEKPNFGFKEGDIMLEGSFQISDKVTKPTETNEGKEKFTNYTVNPKVGYFISDKVAVGASVAFGKSHGDFADMDQIGDAYSKDIYAGAFARYYFLELGKRFKTYAEVGVGFAENKNDFSKEKLTGIKAGLDLGFNYFVTENLAVAFTLGNVFSYSNQDMKSDGKKIGSVSETNANLNIFDNFFDQAKFGLIYKF</sequence>
<accession>A0A6I3LIV8</accession>
<name>A0A6I3LIV8_9FLAO</name>
<keyword evidence="1 2" id="KW-0732">Signal</keyword>
<dbReference type="SUPFAM" id="SSF56925">
    <property type="entry name" value="OMPA-like"/>
    <property type="match status" value="1"/>
</dbReference>
<dbReference type="Gene3D" id="2.40.160.20">
    <property type="match status" value="1"/>
</dbReference>
<organism evidence="4 5">
    <name type="scientific">Myroides albus</name>
    <dbReference type="NCBI Taxonomy" id="2562892"/>
    <lineage>
        <taxon>Bacteria</taxon>
        <taxon>Pseudomonadati</taxon>
        <taxon>Bacteroidota</taxon>
        <taxon>Flavobacteriia</taxon>
        <taxon>Flavobacteriales</taxon>
        <taxon>Flavobacteriaceae</taxon>
        <taxon>Myroides</taxon>
    </lineage>
</organism>
<dbReference type="OrthoDB" id="945117at2"/>
<dbReference type="EMBL" id="WMJX01000009">
    <property type="protein sequence ID" value="MTG97747.1"/>
    <property type="molecule type" value="Genomic_DNA"/>
</dbReference>
<gene>
    <name evidence="4" type="ORF">GJV76_06280</name>
</gene>
<protein>
    <submittedName>
        <fullName evidence="4">Outer membrane beta-barrel protein</fullName>
    </submittedName>
</protein>
<feature type="domain" description="Outer membrane protein beta-barrel" evidence="3">
    <location>
        <begin position="13"/>
        <end position="176"/>
    </location>
</feature>
<evidence type="ECO:0000256" key="1">
    <source>
        <dbReference type="ARBA" id="ARBA00022729"/>
    </source>
</evidence>
<dbReference type="Proteomes" id="UP000438760">
    <property type="component" value="Unassembled WGS sequence"/>
</dbReference>
<reference evidence="4 5" key="1">
    <citation type="submission" date="2019-11" db="EMBL/GenBank/DDBJ databases">
        <title>Genome of Strain BIT-d1.</title>
        <authorList>
            <person name="Yang Y."/>
        </authorList>
    </citation>
    <scope>NUCLEOTIDE SEQUENCE [LARGE SCALE GENOMIC DNA]</scope>
    <source>
        <strain evidence="4 5">BIT-d1</strain>
    </source>
</reference>
<evidence type="ECO:0000259" key="3">
    <source>
        <dbReference type="Pfam" id="PF13505"/>
    </source>
</evidence>
<evidence type="ECO:0000313" key="4">
    <source>
        <dbReference type="EMBL" id="MTG97747.1"/>
    </source>
</evidence>
<comment type="caution">
    <text evidence="4">The sequence shown here is derived from an EMBL/GenBank/DDBJ whole genome shotgun (WGS) entry which is preliminary data.</text>
</comment>
<dbReference type="InterPro" id="IPR027385">
    <property type="entry name" value="Beta-barrel_OMP"/>
</dbReference>
<evidence type="ECO:0000256" key="2">
    <source>
        <dbReference type="SAM" id="SignalP"/>
    </source>
</evidence>
<dbReference type="AlphaFoldDB" id="A0A6I3LIV8"/>
<feature type="chain" id="PRO_5026008494" evidence="2">
    <location>
        <begin position="21"/>
        <end position="216"/>
    </location>
</feature>
<dbReference type="InterPro" id="IPR011250">
    <property type="entry name" value="OMP/PagP_B-barrel"/>
</dbReference>
<proteinExistence type="predicted"/>
<feature type="signal peptide" evidence="2">
    <location>
        <begin position="1"/>
        <end position="20"/>
    </location>
</feature>
<keyword evidence="5" id="KW-1185">Reference proteome</keyword>
<evidence type="ECO:0000313" key="5">
    <source>
        <dbReference type="Proteomes" id="UP000438760"/>
    </source>
</evidence>